<proteinExistence type="predicted"/>
<evidence type="ECO:0000313" key="3">
    <source>
        <dbReference type="EMBL" id="SPC97555.1"/>
    </source>
</evidence>
<evidence type="ECO:0000259" key="2">
    <source>
        <dbReference type="Pfam" id="PF13966"/>
    </source>
</evidence>
<dbReference type="PANTHER" id="PTHR12460:SF0">
    <property type="entry name" value="CID DOMAIN-CONTAINING PROTEIN-RELATED"/>
    <property type="match status" value="1"/>
</dbReference>
<dbReference type="AlphaFoldDB" id="A0A2N9GDH5"/>
<gene>
    <name evidence="3" type="ORF">FSB_LOCUS25437</name>
</gene>
<accession>A0A2N9GDH5</accession>
<protein>
    <recommendedName>
        <fullName evidence="2">Reverse transcriptase zinc-binding domain-containing protein</fullName>
    </recommendedName>
</protein>
<organism evidence="3">
    <name type="scientific">Fagus sylvatica</name>
    <name type="common">Beechnut</name>
    <dbReference type="NCBI Taxonomy" id="28930"/>
    <lineage>
        <taxon>Eukaryota</taxon>
        <taxon>Viridiplantae</taxon>
        <taxon>Streptophyta</taxon>
        <taxon>Embryophyta</taxon>
        <taxon>Tracheophyta</taxon>
        <taxon>Spermatophyta</taxon>
        <taxon>Magnoliopsida</taxon>
        <taxon>eudicotyledons</taxon>
        <taxon>Gunneridae</taxon>
        <taxon>Pentapetalae</taxon>
        <taxon>rosids</taxon>
        <taxon>fabids</taxon>
        <taxon>Fagales</taxon>
        <taxon>Fagaceae</taxon>
        <taxon>Fagus</taxon>
    </lineage>
</organism>
<dbReference type="GO" id="GO:0031124">
    <property type="term" value="P:mRNA 3'-end processing"/>
    <property type="evidence" value="ECO:0007669"/>
    <property type="project" value="TreeGrafter"/>
</dbReference>
<sequence>MYPELFSIAQENDTSVAALMSFRNGTLHWDLSFSRNVQFWELESFTPFMDMIYSIHVNGIGADKFCWNRMERRGFSVQSFYCCLSPPSMRFPWKGIWKSKVPTCVAFFTWTAVLGKLPTADNLRKRKIVLVNRCCLCKAAEESVDHRLLHCHWAKELWGSVLSLFGVSWVMPRQVDIWEERKVFGSRGRSLKDEMLSKNPSVSVSNGKSSNPIKIVKRDANSVRIKLAVGGLPEKILSAFQSVLDEHPTEEAALSKCNAAVCHVGKIEEDVESNLIQGNQQGAPVMDELQEQEHVLQQCVMQLESAEATRTALISQLKEALQEQNMEDIFEWAIEGIYGPNEEKQRGGCQSFILTMYSFSNFLNGQELPDFPPGGFYTWSNGYEGMRRELQALKWVLVRWNEEFGNVKVRKSKLAELANLHHLEEERGIIEEEKGFRKTLKAELGKLLMEEISWWQKLRALWLKEGVGGIRDKGIISFYENLYEKIDDWFPKVDGMQFSLISEEEREWLERQFEEEELGKEFIQGSCKVLVNWLKMVVSKVVLDSQNAGPIP</sequence>
<feature type="coiled-coil region" evidence="1">
    <location>
        <begin position="286"/>
        <end position="323"/>
    </location>
</feature>
<feature type="domain" description="Reverse transcriptase zinc-binding" evidence="2">
    <location>
        <begin position="75"/>
        <end position="158"/>
    </location>
</feature>
<evidence type="ECO:0000256" key="1">
    <source>
        <dbReference type="SAM" id="Coils"/>
    </source>
</evidence>
<name>A0A2N9GDH5_FAGSY</name>
<dbReference type="InterPro" id="IPR026960">
    <property type="entry name" value="RVT-Znf"/>
</dbReference>
<dbReference type="PANTHER" id="PTHR12460">
    <property type="entry name" value="CYCLIN-DEPENDENT KINASE INHIBITOR-RELATED PROTEIN"/>
    <property type="match status" value="1"/>
</dbReference>
<dbReference type="Pfam" id="PF13966">
    <property type="entry name" value="zf-RVT"/>
    <property type="match status" value="1"/>
</dbReference>
<dbReference type="EMBL" id="OIVN01001779">
    <property type="protein sequence ID" value="SPC97555.1"/>
    <property type="molecule type" value="Genomic_DNA"/>
</dbReference>
<keyword evidence="1" id="KW-0175">Coiled coil</keyword>
<reference evidence="3" key="1">
    <citation type="submission" date="2018-02" db="EMBL/GenBank/DDBJ databases">
        <authorList>
            <person name="Cohen D.B."/>
            <person name="Kent A.D."/>
        </authorList>
    </citation>
    <scope>NUCLEOTIDE SEQUENCE</scope>
</reference>
<dbReference type="GO" id="GO:0000993">
    <property type="term" value="F:RNA polymerase II complex binding"/>
    <property type="evidence" value="ECO:0007669"/>
    <property type="project" value="TreeGrafter"/>
</dbReference>